<sequence length="293" mass="31924">MQIFDRIADLRSALERSRRAGRTIGFVPTMGALHDGHLSLIERARAECDIVVVSIFVNPTQFGESEDFALYPRDLERDSALCERSGADIVFAPPVNEMYPRPMETVVSVEPLGSDLIGAVRPGHFRGVATVVSKLFNIVGPHRAYFGEKDFQQLTVIRRMVEDLASPVRIVGVATVREEDGLAMSSRNVRLTPEDRVAARVLSQALDLGARMIEGGEGDVEAVLSAMRGLIAQEPRADLASLDIRSSNGLAPIETIGQEPVVMLITARFGKVLLIDQREAAAPHAGINRKMAS</sequence>
<feature type="active site" description="Proton donor" evidence="8">
    <location>
        <position position="37"/>
    </location>
</feature>
<dbReference type="UniPathway" id="UPA00028">
    <property type="reaction ID" value="UER00005"/>
</dbReference>
<dbReference type="HAMAP" id="MF_00158">
    <property type="entry name" value="PanC"/>
    <property type="match status" value="1"/>
</dbReference>
<keyword evidence="6 8" id="KW-0067">ATP-binding</keyword>
<dbReference type="STRING" id="937218.SAMN06297251_102167"/>
<feature type="binding site" evidence="8">
    <location>
        <begin position="147"/>
        <end position="150"/>
    </location>
    <ligand>
        <name>ATP</name>
        <dbReference type="ChEBI" id="CHEBI:30616"/>
    </ligand>
</feature>
<dbReference type="SUPFAM" id="SSF52374">
    <property type="entry name" value="Nucleotidylyl transferase"/>
    <property type="match status" value="1"/>
</dbReference>
<keyword evidence="4 8" id="KW-0566">Pantothenate biosynthesis</keyword>
<organism evidence="9 10">
    <name type="scientific">Fulvimarina manganoxydans</name>
    <dbReference type="NCBI Taxonomy" id="937218"/>
    <lineage>
        <taxon>Bacteria</taxon>
        <taxon>Pseudomonadati</taxon>
        <taxon>Pseudomonadota</taxon>
        <taxon>Alphaproteobacteria</taxon>
        <taxon>Hyphomicrobiales</taxon>
        <taxon>Aurantimonadaceae</taxon>
        <taxon>Fulvimarina</taxon>
    </lineage>
</organism>
<dbReference type="PANTHER" id="PTHR21299">
    <property type="entry name" value="CYTIDYLATE KINASE/PANTOATE-BETA-ALANINE LIGASE"/>
    <property type="match status" value="1"/>
</dbReference>
<feature type="binding site" evidence="8">
    <location>
        <position position="61"/>
    </location>
    <ligand>
        <name>(R)-pantoate</name>
        <dbReference type="ChEBI" id="CHEBI:15980"/>
    </ligand>
</feature>
<dbReference type="NCBIfam" id="TIGR00125">
    <property type="entry name" value="cyt_tran_rel"/>
    <property type="match status" value="1"/>
</dbReference>
<dbReference type="InterPro" id="IPR003721">
    <property type="entry name" value="Pantoate_ligase"/>
</dbReference>
<keyword evidence="5 8" id="KW-0547">Nucleotide-binding</keyword>
<feature type="binding site" evidence="8">
    <location>
        <position position="176"/>
    </location>
    <ligand>
        <name>ATP</name>
        <dbReference type="ChEBI" id="CHEBI:30616"/>
    </ligand>
</feature>
<reference evidence="9 10" key="1">
    <citation type="submission" date="2017-04" db="EMBL/GenBank/DDBJ databases">
        <authorList>
            <person name="Afonso C.L."/>
            <person name="Miller P.J."/>
            <person name="Scott M.A."/>
            <person name="Spackman E."/>
            <person name="Goraichik I."/>
            <person name="Dimitrov K.M."/>
            <person name="Suarez D.L."/>
            <person name="Swayne D.E."/>
        </authorList>
    </citation>
    <scope>NUCLEOTIDE SEQUENCE [LARGE SCALE GENOMIC DNA]</scope>
    <source>
        <strain evidence="9 10">CGMCC 1.10972</strain>
    </source>
</reference>
<dbReference type="CDD" id="cd00560">
    <property type="entry name" value="PanC"/>
    <property type="match status" value="1"/>
</dbReference>
<evidence type="ECO:0000256" key="6">
    <source>
        <dbReference type="ARBA" id="ARBA00022840"/>
    </source>
</evidence>
<dbReference type="FunFam" id="3.40.50.620:FF:000013">
    <property type="entry name" value="Pantothenate synthetase"/>
    <property type="match status" value="1"/>
</dbReference>
<dbReference type="InterPro" id="IPR014729">
    <property type="entry name" value="Rossmann-like_a/b/a_fold"/>
</dbReference>
<proteinExistence type="inferred from homology"/>
<dbReference type="PANTHER" id="PTHR21299:SF1">
    <property type="entry name" value="PANTOATE--BETA-ALANINE LIGASE"/>
    <property type="match status" value="1"/>
</dbReference>
<evidence type="ECO:0000256" key="3">
    <source>
        <dbReference type="ARBA" id="ARBA00022598"/>
    </source>
</evidence>
<keyword evidence="3 8" id="KW-0436">Ligase</keyword>
<dbReference type="GO" id="GO:0004592">
    <property type="term" value="F:pantoate-beta-alanine ligase activity"/>
    <property type="evidence" value="ECO:0007669"/>
    <property type="project" value="UniProtKB-UniRule"/>
</dbReference>
<dbReference type="InterPro" id="IPR004821">
    <property type="entry name" value="Cyt_trans-like"/>
</dbReference>
<dbReference type="EMBL" id="FWXR01000002">
    <property type="protein sequence ID" value="SMC43444.1"/>
    <property type="molecule type" value="Genomic_DNA"/>
</dbReference>
<gene>
    <name evidence="8" type="primary">panC</name>
    <name evidence="9" type="ORF">SAMN06297251_102167</name>
</gene>
<feature type="binding site" evidence="8">
    <location>
        <position position="61"/>
    </location>
    <ligand>
        <name>beta-alanine</name>
        <dbReference type="ChEBI" id="CHEBI:57966"/>
    </ligand>
</feature>
<evidence type="ECO:0000256" key="2">
    <source>
        <dbReference type="ARBA" id="ARBA00009256"/>
    </source>
</evidence>
<feature type="binding site" evidence="8">
    <location>
        <begin position="30"/>
        <end position="37"/>
    </location>
    <ligand>
        <name>ATP</name>
        <dbReference type="ChEBI" id="CHEBI:30616"/>
    </ligand>
</feature>
<dbReference type="AlphaFoldDB" id="A0A1W1Z4Z6"/>
<evidence type="ECO:0000313" key="10">
    <source>
        <dbReference type="Proteomes" id="UP000192656"/>
    </source>
</evidence>
<dbReference type="NCBIfam" id="TIGR00018">
    <property type="entry name" value="panC"/>
    <property type="match status" value="1"/>
</dbReference>
<evidence type="ECO:0000256" key="7">
    <source>
        <dbReference type="ARBA" id="ARBA00048258"/>
    </source>
</evidence>
<dbReference type="RefSeq" id="WP_084408623.1">
    <property type="nucleotide sequence ID" value="NZ_FWXR01000002.1"/>
</dbReference>
<comment type="similarity">
    <text evidence="2 8">Belongs to the pantothenate synthetase family.</text>
</comment>
<comment type="function">
    <text evidence="8">Catalyzes the condensation of pantoate with beta-alanine in an ATP-dependent reaction via a pantoyl-adenylate intermediate.</text>
</comment>
<evidence type="ECO:0000256" key="5">
    <source>
        <dbReference type="ARBA" id="ARBA00022741"/>
    </source>
</evidence>
<evidence type="ECO:0000256" key="1">
    <source>
        <dbReference type="ARBA" id="ARBA00004990"/>
    </source>
</evidence>
<feature type="binding site" evidence="8">
    <location>
        <position position="153"/>
    </location>
    <ligand>
        <name>(R)-pantoate</name>
        <dbReference type="ChEBI" id="CHEBI:15980"/>
    </ligand>
</feature>
<dbReference type="GO" id="GO:0005829">
    <property type="term" value="C:cytosol"/>
    <property type="evidence" value="ECO:0007669"/>
    <property type="project" value="TreeGrafter"/>
</dbReference>
<dbReference type="Pfam" id="PF02569">
    <property type="entry name" value="Pantoate_ligase"/>
    <property type="match status" value="1"/>
</dbReference>
<dbReference type="Gene3D" id="3.40.50.620">
    <property type="entry name" value="HUPs"/>
    <property type="match status" value="1"/>
</dbReference>
<dbReference type="Proteomes" id="UP000192656">
    <property type="component" value="Unassembled WGS sequence"/>
</dbReference>
<comment type="catalytic activity">
    <reaction evidence="7 8">
        <text>(R)-pantoate + beta-alanine + ATP = (R)-pantothenate + AMP + diphosphate + H(+)</text>
        <dbReference type="Rhea" id="RHEA:10912"/>
        <dbReference type="ChEBI" id="CHEBI:15378"/>
        <dbReference type="ChEBI" id="CHEBI:15980"/>
        <dbReference type="ChEBI" id="CHEBI:29032"/>
        <dbReference type="ChEBI" id="CHEBI:30616"/>
        <dbReference type="ChEBI" id="CHEBI:33019"/>
        <dbReference type="ChEBI" id="CHEBI:57966"/>
        <dbReference type="ChEBI" id="CHEBI:456215"/>
        <dbReference type="EC" id="6.3.2.1"/>
    </reaction>
</comment>
<keyword evidence="10" id="KW-1185">Reference proteome</keyword>
<dbReference type="GO" id="GO:0005524">
    <property type="term" value="F:ATP binding"/>
    <property type="evidence" value="ECO:0007669"/>
    <property type="project" value="UniProtKB-KW"/>
</dbReference>
<comment type="subunit">
    <text evidence="8">Homodimer.</text>
</comment>
<dbReference type="OrthoDB" id="9773087at2"/>
<protein>
    <recommendedName>
        <fullName evidence="8">Pantothenate synthetase</fullName>
        <shortName evidence="8">PS</shortName>
        <ecNumber evidence="8">6.3.2.1</ecNumber>
    </recommendedName>
    <alternativeName>
        <fullName evidence="8">Pantoate--beta-alanine ligase</fullName>
    </alternativeName>
    <alternativeName>
        <fullName evidence="8">Pantoate-activating enzyme</fullName>
    </alternativeName>
</protein>
<evidence type="ECO:0000313" key="9">
    <source>
        <dbReference type="EMBL" id="SMC43444.1"/>
    </source>
</evidence>
<dbReference type="GO" id="GO:0015940">
    <property type="term" value="P:pantothenate biosynthetic process"/>
    <property type="evidence" value="ECO:0007669"/>
    <property type="project" value="UniProtKB-UniRule"/>
</dbReference>
<dbReference type="EC" id="6.3.2.1" evidence="8"/>
<evidence type="ECO:0000256" key="4">
    <source>
        <dbReference type="ARBA" id="ARBA00022655"/>
    </source>
</evidence>
<comment type="pathway">
    <text evidence="1 8">Cofactor biosynthesis; (R)-pantothenate biosynthesis; (R)-pantothenate from (R)-pantoate and beta-alanine: step 1/1.</text>
</comment>
<dbReference type="InterPro" id="IPR042176">
    <property type="entry name" value="Pantoate_ligase_C"/>
</dbReference>
<evidence type="ECO:0000256" key="8">
    <source>
        <dbReference type="HAMAP-Rule" id="MF_00158"/>
    </source>
</evidence>
<comment type="subcellular location">
    <subcellularLocation>
        <location evidence="8">Cytoplasm</location>
    </subcellularLocation>
</comment>
<name>A0A1W1Z4Z6_9HYPH</name>
<accession>A0A1W1Z4Z6</accession>
<feature type="binding site" evidence="8">
    <location>
        <begin position="184"/>
        <end position="187"/>
    </location>
    <ligand>
        <name>ATP</name>
        <dbReference type="ChEBI" id="CHEBI:30616"/>
    </ligand>
</feature>
<keyword evidence="8" id="KW-0963">Cytoplasm</keyword>
<comment type="miscellaneous">
    <text evidence="8">The reaction proceeds by a bi uni uni bi ping pong mechanism.</text>
</comment>
<dbReference type="Gene3D" id="3.30.1300.10">
    <property type="entry name" value="Pantoate-beta-alanine ligase, C-terminal domain"/>
    <property type="match status" value="1"/>
</dbReference>